<protein>
    <submittedName>
        <fullName evidence="9">RDD family protein</fullName>
    </submittedName>
</protein>
<evidence type="ECO:0000313" key="10">
    <source>
        <dbReference type="Proteomes" id="UP000259211"/>
    </source>
</evidence>
<evidence type="ECO:0000259" key="7">
    <source>
        <dbReference type="Pfam" id="PF06271"/>
    </source>
</evidence>
<evidence type="ECO:0000313" key="9">
    <source>
        <dbReference type="EMBL" id="RFT43036.1"/>
    </source>
</evidence>
<evidence type="ECO:0000256" key="5">
    <source>
        <dbReference type="ARBA" id="ARBA00023136"/>
    </source>
</evidence>
<feature type="domain" description="DUF2510" evidence="8">
    <location>
        <begin position="10"/>
        <end position="41"/>
    </location>
</feature>
<dbReference type="Pfam" id="PF10708">
    <property type="entry name" value="DUF2510"/>
    <property type="match status" value="1"/>
</dbReference>
<dbReference type="EMBL" id="NOWI01000009">
    <property type="protein sequence ID" value="RFT43036.1"/>
    <property type="molecule type" value="Genomic_DNA"/>
</dbReference>
<organism evidence="9 10">
    <name type="scientific">Cutibacterium avidum</name>
    <dbReference type="NCBI Taxonomy" id="33010"/>
    <lineage>
        <taxon>Bacteria</taxon>
        <taxon>Bacillati</taxon>
        <taxon>Actinomycetota</taxon>
        <taxon>Actinomycetes</taxon>
        <taxon>Propionibacteriales</taxon>
        <taxon>Propionibacteriaceae</taxon>
        <taxon>Cutibacterium</taxon>
    </lineage>
</organism>
<keyword evidence="5" id="KW-0472">Membrane</keyword>
<feature type="compositionally biased region" description="Polar residues" evidence="6">
    <location>
        <begin position="58"/>
        <end position="67"/>
    </location>
</feature>
<dbReference type="RefSeq" id="WP_117189693.1">
    <property type="nucleotide sequence ID" value="NZ_NOWI01000009.1"/>
</dbReference>
<evidence type="ECO:0000256" key="6">
    <source>
        <dbReference type="SAM" id="MobiDB-lite"/>
    </source>
</evidence>
<dbReference type="PANTHER" id="PTHR36115">
    <property type="entry name" value="PROLINE-RICH ANTIGEN HOMOLOG-RELATED"/>
    <property type="match status" value="1"/>
</dbReference>
<dbReference type="Proteomes" id="UP000259211">
    <property type="component" value="Unassembled WGS sequence"/>
</dbReference>
<dbReference type="GO" id="GO:0005886">
    <property type="term" value="C:plasma membrane"/>
    <property type="evidence" value="ECO:0007669"/>
    <property type="project" value="UniProtKB-SubCell"/>
</dbReference>
<dbReference type="InterPro" id="IPR018929">
    <property type="entry name" value="DUF2510"/>
</dbReference>
<evidence type="ECO:0000256" key="4">
    <source>
        <dbReference type="ARBA" id="ARBA00022989"/>
    </source>
</evidence>
<proteinExistence type="predicted"/>
<keyword evidence="4" id="KW-1133">Transmembrane helix</keyword>
<gene>
    <name evidence="9" type="ORF">CHT91_10685</name>
</gene>
<keyword evidence="3" id="KW-0812">Transmembrane</keyword>
<comment type="subcellular location">
    <subcellularLocation>
        <location evidence="1">Cell membrane</location>
        <topology evidence="1">Multi-pass membrane protein</topology>
    </subcellularLocation>
</comment>
<evidence type="ECO:0000256" key="2">
    <source>
        <dbReference type="ARBA" id="ARBA00022475"/>
    </source>
</evidence>
<feature type="region of interest" description="Disordered" evidence="6">
    <location>
        <begin position="1"/>
        <end position="22"/>
    </location>
</feature>
<feature type="compositionally biased region" description="Pro residues" evidence="6">
    <location>
        <begin position="1"/>
        <end position="10"/>
    </location>
</feature>
<evidence type="ECO:0000259" key="8">
    <source>
        <dbReference type="Pfam" id="PF10708"/>
    </source>
</evidence>
<dbReference type="InterPro" id="IPR010432">
    <property type="entry name" value="RDD"/>
</dbReference>
<sequence length="269" mass="29761">MTNATPPPMGWYPDPAGSDQERYWDGERWTRNLRNPPEPEPRHVTGHVPEALAPVSRVPSSPRQTTAAPRHGEVAPPRNKWGTTADGVPLAGWWWRALSTVIDFVLVWAVVGITMHEKIASIMASYQAFLDESMRRISAGASPSDVITTQSLSDAGFVYDMTNLVGAVIIAQAIYQFIMLATCAGSVGQLVCGLRVVATNQGKDHRRLVWWRALVRATAWACVEIGNQVIVLLTPFSYLMPLWQRSRQTIHDAIAGTQVVRPVRQLDAE</sequence>
<dbReference type="InterPro" id="IPR051791">
    <property type="entry name" value="Pra-immunoreactive"/>
</dbReference>
<name>A0A3E2DCC0_9ACTN</name>
<evidence type="ECO:0000256" key="1">
    <source>
        <dbReference type="ARBA" id="ARBA00004651"/>
    </source>
</evidence>
<evidence type="ECO:0000256" key="3">
    <source>
        <dbReference type="ARBA" id="ARBA00022692"/>
    </source>
</evidence>
<feature type="domain" description="RDD" evidence="7">
    <location>
        <begin position="90"/>
        <end position="256"/>
    </location>
</feature>
<dbReference type="PANTHER" id="PTHR36115:SF6">
    <property type="entry name" value="PROLINE-RICH ANTIGEN HOMOLOG"/>
    <property type="match status" value="1"/>
</dbReference>
<dbReference type="AlphaFoldDB" id="A0A3E2DCC0"/>
<dbReference type="Pfam" id="PF06271">
    <property type="entry name" value="RDD"/>
    <property type="match status" value="1"/>
</dbReference>
<feature type="region of interest" description="Disordered" evidence="6">
    <location>
        <begin position="55"/>
        <end position="80"/>
    </location>
</feature>
<keyword evidence="2" id="KW-1003">Cell membrane</keyword>
<reference evidence="9 10" key="1">
    <citation type="submission" date="2017-07" db="EMBL/GenBank/DDBJ databases">
        <authorList>
            <person name="Sun Z.S."/>
            <person name="Albrecht U."/>
            <person name="Echele G."/>
            <person name="Lee C.C."/>
        </authorList>
    </citation>
    <scope>NUCLEOTIDE SEQUENCE [LARGE SCALE GENOMIC DNA]</scope>
    <source>
        <strain evidence="9 10">P16-029</strain>
    </source>
</reference>
<comment type="caution">
    <text evidence="9">The sequence shown here is derived from an EMBL/GenBank/DDBJ whole genome shotgun (WGS) entry which is preliminary data.</text>
</comment>
<accession>A0A3E2DCC0</accession>